<dbReference type="InterPro" id="IPR016181">
    <property type="entry name" value="Acyl_CoA_acyltransferase"/>
</dbReference>
<evidence type="ECO:0000256" key="7">
    <source>
        <dbReference type="ARBA" id="ARBA00023117"/>
    </source>
</evidence>
<feature type="region of interest" description="Disordered" evidence="13">
    <location>
        <begin position="1"/>
        <end position="22"/>
    </location>
</feature>
<dbReference type="InterPro" id="IPR018359">
    <property type="entry name" value="Bromodomain_CS"/>
</dbReference>
<keyword evidence="5" id="KW-0156">Chromatin regulator</keyword>
<dbReference type="InterPro" id="IPR001487">
    <property type="entry name" value="Bromodomain"/>
</dbReference>
<dbReference type="CDD" id="cd05509">
    <property type="entry name" value="Bromo_gcn5_like"/>
    <property type="match status" value="1"/>
</dbReference>
<evidence type="ECO:0000256" key="11">
    <source>
        <dbReference type="ARBA" id="ARBA00023315"/>
    </source>
</evidence>
<evidence type="ECO:0000256" key="2">
    <source>
        <dbReference type="ARBA" id="ARBA00008607"/>
    </source>
</evidence>
<dbReference type="PRINTS" id="PR00503">
    <property type="entry name" value="BROMODOMAIN"/>
</dbReference>
<evidence type="ECO:0000259" key="15">
    <source>
        <dbReference type="PROSITE" id="PS51186"/>
    </source>
</evidence>
<keyword evidence="6" id="KW-0805">Transcription regulation</keyword>
<accession>A0ABD2ITA5</accession>
<evidence type="ECO:0000256" key="10">
    <source>
        <dbReference type="ARBA" id="ARBA00023242"/>
    </source>
</evidence>
<organism evidence="16 17">
    <name type="scientific">Heterodera trifolii</name>
    <dbReference type="NCBI Taxonomy" id="157864"/>
    <lineage>
        <taxon>Eukaryota</taxon>
        <taxon>Metazoa</taxon>
        <taxon>Ecdysozoa</taxon>
        <taxon>Nematoda</taxon>
        <taxon>Chromadorea</taxon>
        <taxon>Rhabditida</taxon>
        <taxon>Tylenchina</taxon>
        <taxon>Tylenchomorpha</taxon>
        <taxon>Tylenchoidea</taxon>
        <taxon>Heteroderidae</taxon>
        <taxon>Heteroderinae</taxon>
        <taxon>Heterodera</taxon>
    </lineage>
</organism>
<dbReference type="SUPFAM" id="SSF47370">
    <property type="entry name" value="Bromodomain"/>
    <property type="match status" value="1"/>
</dbReference>
<keyword evidence="10" id="KW-0539">Nucleus</keyword>
<dbReference type="AlphaFoldDB" id="A0ABD2ITA5"/>
<dbReference type="EC" id="2.3.1.48" evidence="3"/>
<evidence type="ECO:0000256" key="3">
    <source>
        <dbReference type="ARBA" id="ARBA00013184"/>
    </source>
</evidence>
<comment type="similarity">
    <text evidence="2">Belongs to the acetyltransferase family. GCN5 subfamily.</text>
</comment>
<reference evidence="16 17" key="1">
    <citation type="submission" date="2024-10" db="EMBL/GenBank/DDBJ databases">
        <authorList>
            <person name="Kim D."/>
        </authorList>
    </citation>
    <scope>NUCLEOTIDE SEQUENCE [LARGE SCALE GENOMIC DNA]</scope>
    <source>
        <strain evidence="16">BH-2024</strain>
    </source>
</reference>
<proteinExistence type="inferred from homology"/>
<dbReference type="Gene3D" id="1.20.920.10">
    <property type="entry name" value="Bromodomain-like"/>
    <property type="match status" value="1"/>
</dbReference>
<dbReference type="PANTHER" id="PTHR45750">
    <property type="entry name" value="GH11602P"/>
    <property type="match status" value="1"/>
</dbReference>
<dbReference type="Gene3D" id="3.40.630.30">
    <property type="match status" value="1"/>
</dbReference>
<dbReference type="InterPro" id="IPR000182">
    <property type="entry name" value="GNAT_dom"/>
</dbReference>
<evidence type="ECO:0000256" key="6">
    <source>
        <dbReference type="ARBA" id="ARBA00023015"/>
    </source>
</evidence>
<dbReference type="Pfam" id="PF00583">
    <property type="entry name" value="Acetyltransf_1"/>
    <property type="match status" value="1"/>
</dbReference>
<keyword evidence="8" id="KW-0010">Activator</keyword>
<keyword evidence="11" id="KW-0012">Acyltransferase</keyword>
<sequence>MPAGVTKGHAHTAPPSPPKDPLRRAIQRFENEHRQHLHLQSKQRQQGNGINGGSENLPLTVPAASASSSSSSCSLTFTEAKKSIAEQEEQRGVISMHVCWNDFLPDQNKRKVRWLFEIQQLFSVQLPKMPREYIARLVFDRSHRNLMVYKKNKGAIASICYRPFAEQGFAEIVFCAVAADEQVKGYGTHLMNHLKDFMVSQLGIFHLLTYADEFAIGYFAKQDFVMQIPLPEERYKGFIKDYQGATLMYCQLHPKMVYVHAKQIYQDMRTLYMLALRERFPNFGREFDGLETQFRLNEGRQLRIEQIPGAETLHNFEELRRTNAEAQPDAQQTMRTVLQKLKTDRNAWPFQKPVDPDEVPDYYDYIPFPVDLGSIAERLKLGYYTHERMFVADIRRMFDNCYKFNSPESQYYYHGYKLNELFDRLARQHFAHCKLQAPLPAVKPEYWREFSQKHSTSIVLTICLPTDRMGKTMEDRSDQSAFEQLIGSNKTKRIT</sequence>
<protein>
    <recommendedName>
        <fullName evidence="3">histone acetyltransferase</fullName>
        <ecNumber evidence="3">2.3.1.48</ecNumber>
    </recommendedName>
</protein>
<evidence type="ECO:0000256" key="13">
    <source>
        <dbReference type="SAM" id="MobiDB-lite"/>
    </source>
</evidence>
<feature type="compositionally biased region" description="Polar residues" evidence="13">
    <location>
        <begin position="479"/>
        <end position="489"/>
    </location>
</feature>
<dbReference type="PROSITE" id="PS00633">
    <property type="entry name" value="BROMODOMAIN_1"/>
    <property type="match status" value="1"/>
</dbReference>
<evidence type="ECO:0000259" key="14">
    <source>
        <dbReference type="PROSITE" id="PS50014"/>
    </source>
</evidence>
<dbReference type="InterPro" id="IPR037800">
    <property type="entry name" value="GCN5"/>
</dbReference>
<evidence type="ECO:0000256" key="12">
    <source>
        <dbReference type="PROSITE-ProRule" id="PRU00035"/>
    </source>
</evidence>
<dbReference type="PROSITE" id="PS50014">
    <property type="entry name" value="BROMODOMAIN_2"/>
    <property type="match status" value="1"/>
</dbReference>
<evidence type="ECO:0000256" key="5">
    <source>
        <dbReference type="ARBA" id="ARBA00022853"/>
    </source>
</evidence>
<evidence type="ECO:0000256" key="9">
    <source>
        <dbReference type="ARBA" id="ARBA00023163"/>
    </source>
</evidence>
<feature type="region of interest" description="Disordered" evidence="13">
    <location>
        <begin position="474"/>
        <end position="495"/>
    </location>
</feature>
<evidence type="ECO:0000256" key="1">
    <source>
        <dbReference type="ARBA" id="ARBA00004123"/>
    </source>
</evidence>
<keyword evidence="17" id="KW-1185">Reference proteome</keyword>
<evidence type="ECO:0000256" key="8">
    <source>
        <dbReference type="ARBA" id="ARBA00023159"/>
    </source>
</evidence>
<feature type="domain" description="Bromo" evidence="14">
    <location>
        <begin position="342"/>
        <end position="412"/>
    </location>
</feature>
<dbReference type="SUPFAM" id="SSF55729">
    <property type="entry name" value="Acyl-CoA N-acyltransferases (Nat)"/>
    <property type="match status" value="1"/>
</dbReference>
<evidence type="ECO:0000313" key="17">
    <source>
        <dbReference type="Proteomes" id="UP001620626"/>
    </source>
</evidence>
<dbReference type="EMBL" id="JBICBT010001143">
    <property type="protein sequence ID" value="KAL3081050.1"/>
    <property type="molecule type" value="Genomic_DNA"/>
</dbReference>
<dbReference type="GO" id="GO:0006338">
    <property type="term" value="P:chromatin remodeling"/>
    <property type="evidence" value="ECO:0007669"/>
    <property type="project" value="UniProtKB-ARBA"/>
</dbReference>
<dbReference type="PANTHER" id="PTHR45750:SF3">
    <property type="entry name" value="HISTONE ACETYLTRANSFERASE"/>
    <property type="match status" value="1"/>
</dbReference>
<gene>
    <name evidence="16" type="ORF">niasHT_037518</name>
</gene>
<dbReference type="CDD" id="cd04301">
    <property type="entry name" value="NAT_SF"/>
    <property type="match status" value="1"/>
</dbReference>
<comment type="caution">
    <text evidence="16">The sequence shown here is derived from an EMBL/GenBank/DDBJ whole genome shotgun (WGS) entry which is preliminary data.</text>
</comment>
<dbReference type="PROSITE" id="PS51186">
    <property type="entry name" value="GNAT"/>
    <property type="match status" value="1"/>
</dbReference>
<evidence type="ECO:0000256" key="4">
    <source>
        <dbReference type="ARBA" id="ARBA00022679"/>
    </source>
</evidence>
<comment type="subcellular location">
    <subcellularLocation>
        <location evidence="1">Nucleus</location>
    </subcellularLocation>
</comment>
<dbReference type="SMART" id="SM00297">
    <property type="entry name" value="BROMO"/>
    <property type="match status" value="1"/>
</dbReference>
<dbReference type="GO" id="GO:0061733">
    <property type="term" value="F:protein-lysine-acetyltransferase activity"/>
    <property type="evidence" value="ECO:0007669"/>
    <property type="project" value="UniProtKB-EC"/>
</dbReference>
<keyword evidence="4" id="KW-0808">Transferase</keyword>
<feature type="region of interest" description="Disordered" evidence="13">
    <location>
        <begin position="34"/>
        <end position="70"/>
    </location>
</feature>
<dbReference type="GO" id="GO:0005634">
    <property type="term" value="C:nucleus"/>
    <property type="evidence" value="ECO:0007669"/>
    <property type="project" value="UniProtKB-SubCell"/>
</dbReference>
<dbReference type="Pfam" id="PF00439">
    <property type="entry name" value="Bromodomain"/>
    <property type="match status" value="1"/>
</dbReference>
<feature type="domain" description="N-acetyltransferase" evidence="15">
    <location>
        <begin position="105"/>
        <end position="253"/>
    </location>
</feature>
<dbReference type="InterPro" id="IPR036427">
    <property type="entry name" value="Bromodomain-like_sf"/>
</dbReference>
<dbReference type="Proteomes" id="UP001620626">
    <property type="component" value="Unassembled WGS sequence"/>
</dbReference>
<name>A0ABD2ITA5_9BILA</name>
<keyword evidence="7 12" id="KW-0103">Bromodomain</keyword>
<evidence type="ECO:0000313" key="16">
    <source>
        <dbReference type="EMBL" id="KAL3081050.1"/>
    </source>
</evidence>
<keyword evidence="9" id="KW-0804">Transcription</keyword>